<dbReference type="EMBL" id="VCGU01000003">
    <property type="protein sequence ID" value="TRY78313.1"/>
    <property type="molecule type" value="Genomic_DNA"/>
</dbReference>
<gene>
    <name evidence="2" type="ORF">TCAL_05016</name>
</gene>
<evidence type="ECO:0008006" key="4">
    <source>
        <dbReference type="Google" id="ProtNLM"/>
    </source>
</evidence>
<sequence length="180" mass="19617">MSYHEEGGLGELCSIGGGFKLIESVASIICCMLHRIGNRGQQIFFGATDMILHSQDDRYETEADTEIIGSGTVTAFAIISPLLLMTYIAEGRSAVQRTFMDAVFSLAGGGLFLATGGMTCFAWNNALTTNANIGRRDYEAAGALGVMSLATGVLYIIDFFYLMYRRSVILEQEEMEQNGY</sequence>
<comment type="caution">
    <text evidence="2">The sequence shown here is derived from an EMBL/GenBank/DDBJ whole genome shotgun (WGS) entry which is preliminary data.</text>
</comment>
<feature type="transmembrane region" description="Helical" evidence="1">
    <location>
        <begin position="67"/>
        <end position="89"/>
    </location>
</feature>
<organism evidence="2 3">
    <name type="scientific">Tigriopus californicus</name>
    <name type="common">Marine copepod</name>
    <dbReference type="NCBI Taxonomy" id="6832"/>
    <lineage>
        <taxon>Eukaryota</taxon>
        <taxon>Metazoa</taxon>
        <taxon>Ecdysozoa</taxon>
        <taxon>Arthropoda</taxon>
        <taxon>Crustacea</taxon>
        <taxon>Multicrustacea</taxon>
        <taxon>Hexanauplia</taxon>
        <taxon>Copepoda</taxon>
        <taxon>Harpacticoida</taxon>
        <taxon>Harpacticidae</taxon>
        <taxon>Tigriopus</taxon>
    </lineage>
</organism>
<keyword evidence="1" id="KW-0812">Transmembrane</keyword>
<feature type="transmembrane region" description="Helical" evidence="1">
    <location>
        <begin position="101"/>
        <end position="124"/>
    </location>
</feature>
<dbReference type="AlphaFoldDB" id="A0A553PKW7"/>
<accession>A0A553PKW7</accession>
<dbReference type="GO" id="GO:0019991">
    <property type="term" value="P:septate junction assembly"/>
    <property type="evidence" value="ECO:0007669"/>
    <property type="project" value="InterPro"/>
</dbReference>
<feature type="transmembrane region" description="Helical" evidence="1">
    <location>
        <begin position="144"/>
        <end position="164"/>
    </location>
</feature>
<dbReference type="OrthoDB" id="6378483at2759"/>
<dbReference type="PANTHER" id="PTHR36692">
    <property type="entry name" value="PROTEIN SNAKESKIN"/>
    <property type="match status" value="1"/>
</dbReference>
<dbReference type="InterPro" id="IPR038976">
    <property type="entry name" value="Ssk"/>
</dbReference>
<dbReference type="Proteomes" id="UP000318571">
    <property type="component" value="Chromosome 11"/>
</dbReference>
<dbReference type="PANTHER" id="PTHR36692:SF3">
    <property type="entry name" value="PROTEIN SNAKESKIN"/>
    <property type="match status" value="1"/>
</dbReference>
<evidence type="ECO:0000313" key="2">
    <source>
        <dbReference type="EMBL" id="TRY78313.1"/>
    </source>
</evidence>
<protein>
    <recommendedName>
        <fullName evidence="4">MARVEL domain-containing protein</fullName>
    </recommendedName>
</protein>
<dbReference type="GO" id="GO:0005886">
    <property type="term" value="C:plasma membrane"/>
    <property type="evidence" value="ECO:0007669"/>
    <property type="project" value="TreeGrafter"/>
</dbReference>
<keyword evidence="3" id="KW-1185">Reference proteome</keyword>
<keyword evidence="1" id="KW-1133">Transmembrane helix</keyword>
<evidence type="ECO:0000256" key="1">
    <source>
        <dbReference type="SAM" id="Phobius"/>
    </source>
</evidence>
<name>A0A553PKW7_TIGCA</name>
<evidence type="ECO:0000313" key="3">
    <source>
        <dbReference type="Proteomes" id="UP000318571"/>
    </source>
</evidence>
<proteinExistence type="predicted"/>
<keyword evidence="1" id="KW-0472">Membrane</keyword>
<reference evidence="2 3" key="1">
    <citation type="journal article" date="2018" name="Nat. Ecol. Evol.">
        <title>Genomic signatures of mitonuclear coevolution across populations of Tigriopus californicus.</title>
        <authorList>
            <person name="Barreto F.S."/>
            <person name="Watson E.T."/>
            <person name="Lima T.G."/>
            <person name="Willett C.S."/>
            <person name="Edmands S."/>
            <person name="Li W."/>
            <person name="Burton R.S."/>
        </authorList>
    </citation>
    <scope>NUCLEOTIDE SEQUENCE [LARGE SCALE GENOMIC DNA]</scope>
    <source>
        <strain evidence="2 3">San Diego</strain>
    </source>
</reference>